<proteinExistence type="predicted"/>
<dbReference type="EMBL" id="HACG01001346">
    <property type="protein sequence ID" value="CEK48211.1"/>
    <property type="molecule type" value="Transcribed_RNA"/>
</dbReference>
<evidence type="ECO:0000313" key="1">
    <source>
        <dbReference type="EMBL" id="CEK48211.1"/>
    </source>
</evidence>
<organism evidence="1">
    <name type="scientific">Arion vulgaris</name>
    <dbReference type="NCBI Taxonomy" id="1028688"/>
    <lineage>
        <taxon>Eukaryota</taxon>
        <taxon>Metazoa</taxon>
        <taxon>Spiralia</taxon>
        <taxon>Lophotrochozoa</taxon>
        <taxon>Mollusca</taxon>
        <taxon>Gastropoda</taxon>
        <taxon>Heterobranchia</taxon>
        <taxon>Euthyneura</taxon>
        <taxon>Panpulmonata</taxon>
        <taxon>Eupulmonata</taxon>
        <taxon>Stylommatophora</taxon>
        <taxon>Helicina</taxon>
        <taxon>Arionoidea</taxon>
        <taxon>Arionidae</taxon>
        <taxon>Arion</taxon>
    </lineage>
</organism>
<dbReference type="AlphaFoldDB" id="A0A0B6XXD5"/>
<feature type="non-terminal residue" evidence="1">
    <location>
        <position position="1"/>
    </location>
</feature>
<sequence>RMSSFPIPFAFCVPGLSQLHYTSRRIQKQHYYYSDYCVKTRSLSVLSLSHCSSLIPRTALLDRCHLFYCAPALDNSFLKKSLKYSKSYHTTCRYLHGHDSGATSNHHFGDSAKRQRNVESLIETWFY</sequence>
<accession>A0A0B6XXD5</accession>
<name>A0A0B6XXD5_9EUPU</name>
<protein>
    <submittedName>
        <fullName evidence="1">Uncharacterized protein</fullName>
    </submittedName>
</protein>
<feature type="non-terminal residue" evidence="1">
    <location>
        <position position="127"/>
    </location>
</feature>
<gene>
    <name evidence="1" type="primary">ORF3386</name>
</gene>
<reference evidence="1" key="1">
    <citation type="submission" date="2014-12" db="EMBL/GenBank/DDBJ databases">
        <title>Insight into the proteome of Arion vulgaris.</title>
        <authorList>
            <person name="Aradska J."/>
            <person name="Bulat T."/>
            <person name="Smidak R."/>
            <person name="Sarate P."/>
            <person name="Gangsoo J."/>
            <person name="Sialana F."/>
            <person name="Bilban M."/>
            <person name="Lubec G."/>
        </authorList>
    </citation>
    <scope>NUCLEOTIDE SEQUENCE</scope>
    <source>
        <tissue evidence="1">Skin</tissue>
    </source>
</reference>